<proteinExistence type="predicted"/>
<evidence type="ECO:0000256" key="2">
    <source>
        <dbReference type="ARBA" id="ARBA00022884"/>
    </source>
</evidence>
<accession>A0A2S4VVJ1</accession>
<dbReference type="Pfam" id="PF22891">
    <property type="entry name" value="KH_PNO1_2nd"/>
    <property type="match status" value="1"/>
</dbReference>
<feature type="compositionally biased region" description="Polar residues" evidence="3">
    <location>
        <begin position="1"/>
        <end position="25"/>
    </location>
</feature>
<dbReference type="AlphaFoldDB" id="A0A2S4VVJ1"/>
<evidence type="ECO:0000256" key="1">
    <source>
        <dbReference type="ARBA" id="ARBA00016042"/>
    </source>
</evidence>
<reference evidence="5" key="1">
    <citation type="submission" date="2017-12" db="EMBL/GenBank/DDBJ databases">
        <title>Gene loss provides genomic basis for host adaptation in cereal stripe rust fungi.</title>
        <authorList>
            <person name="Xia C."/>
        </authorList>
    </citation>
    <scope>NUCLEOTIDE SEQUENCE [LARGE SCALE GENOMIC DNA]</scope>
    <source>
        <strain evidence="5">93-210</strain>
    </source>
</reference>
<feature type="region of interest" description="Disordered" evidence="3">
    <location>
        <begin position="1"/>
        <end position="36"/>
    </location>
</feature>
<feature type="domain" description="PNO1 second type I KH" evidence="4">
    <location>
        <begin position="173"/>
        <end position="244"/>
    </location>
</feature>
<sequence>MTAVESFNTSHPSRTSTTQLTSNDKMNAAQGKANDDDAVMIDLQPISALTGPSTTTTNTDTQNQGLLDFGPVKEQGSSKGLTQTAKVTISPQRLTPLKKAWPEIYTPLVEELGLMVRMNVGSKRIEIKSSKHTLSPASSTITKAVNFLQCFNLGFAVEDALALLRIEEIYIESFEIKDVKALTGDHLSRAIGRIAGKDGRTRFTIENASRTRIVLADTIARDAVCALILGSPPGKVYHGLRTVAARQRERF</sequence>
<gene>
    <name evidence="5" type="ORF">PSTT_03710</name>
</gene>
<dbReference type="EMBL" id="PKSL01000024">
    <property type="protein sequence ID" value="POW13519.1"/>
    <property type="molecule type" value="Genomic_DNA"/>
</dbReference>
<dbReference type="VEuPathDB" id="FungiDB:PSHT_07583"/>
<evidence type="ECO:0000256" key="3">
    <source>
        <dbReference type="SAM" id="MobiDB-lite"/>
    </source>
</evidence>
<dbReference type="PANTHER" id="PTHR12826">
    <property type="entry name" value="RIBONUCLEASE Y"/>
    <property type="match status" value="1"/>
</dbReference>
<dbReference type="SUPFAM" id="SSF54791">
    <property type="entry name" value="Eukaryotic type KH-domain (KH-domain type I)"/>
    <property type="match status" value="1"/>
</dbReference>
<evidence type="ECO:0000313" key="5">
    <source>
        <dbReference type="EMBL" id="POW13519.1"/>
    </source>
</evidence>
<dbReference type="GO" id="GO:0003723">
    <property type="term" value="F:RNA binding"/>
    <property type="evidence" value="ECO:0007669"/>
    <property type="project" value="UniProtKB-KW"/>
</dbReference>
<keyword evidence="2" id="KW-0694">RNA-binding</keyword>
<organism evidence="5 6">
    <name type="scientific">Puccinia striiformis</name>
    <dbReference type="NCBI Taxonomy" id="27350"/>
    <lineage>
        <taxon>Eukaryota</taxon>
        <taxon>Fungi</taxon>
        <taxon>Dikarya</taxon>
        <taxon>Basidiomycota</taxon>
        <taxon>Pucciniomycotina</taxon>
        <taxon>Pucciniomycetes</taxon>
        <taxon>Pucciniales</taxon>
        <taxon>Pucciniaceae</taxon>
        <taxon>Puccinia</taxon>
    </lineage>
</organism>
<dbReference type="Proteomes" id="UP000239156">
    <property type="component" value="Unassembled WGS sequence"/>
</dbReference>
<dbReference type="GO" id="GO:0005634">
    <property type="term" value="C:nucleus"/>
    <property type="evidence" value="ECO:0007669"/>
    <property type="project" value="TreeGrafter"/>
</dbReference>
<evidence type="ECO:0000313" key="6">
    <source>
        <dbReference type="Proteomes" id="UP000239156"/>
    </source>
</evidence>
<dbReference type="Gene3D" id="3.30.1370.10">
    <property type="entry name" value="K Homology domain, type 1"/>
    <property type="match status" value="1"/>
</dbReference>
<dbReference type="PANTHER" id="PTHR12826:SF13">
    <property type="entry name" value="RNA-BINDING PROTEIN PNO1"/>
    <property type="match status" value="1"/>
</dbReference>
<dbReference type="InterPro" id="IPR055211">
    <property type="entry name" value="KH_PNO1_2nd"/>
</dbReference>
<evidence type="ECO:0000259" key="4">
    <source>
        <dbReference type="Pfam" id="PF22891"/>
    </source>
</evidence>
<comment type="caution">
    <text evidence="5">The sequence shown here is derived from an EMBL/GenBank/DDBJ whole genome shotgun (WGS) entry which is preliminary data.</text>
</comment>
<protein>
    <recommendedName>
        <fullName evidence="1">Pre-rRNA-processing protein PNO1</fullName>
    </recommendedName>
</protein>
<dbReference type="CDD" id="cd22392">
    <property type="entry name" value="KH-I_PNO1_rpt2"/>
    <property type="match status" value="1"/>
</dbReference>
<dbReference type="VEuPathDB" id="FungiDB:PSTT_03710"/>
<dbReference type="InterPro" id="IPR036612">
    <property type="entry name" value="KH_dom_type_1_sf"/>
</dbReference>
<name>A0A2S4VVJ1_9BASI</name>
<keyword evidence="6" id="KW-1185">Reference proteome</keyword>